<gene>
    <name evidence="1" type="ORF">CLUMA_CG012533</name>
</gene>
<sequence length="126" mass="14433">MASRQAGRTNHLIMTQSMKCAIFVVNQLEKFSPLLKSIHCFCQFQQKGDTATDNKHTKVHSFSQKAKQQTQRVNEQNLKPVSAWVTDGKCLRRSIEGEEKEVDQLRLLFSRALGELVASEFTRHNL</sequence>
<protein>
    <submittedName>
        <fullName evidence="1">CLUMA_CG012533, isoform A</fullName>
    </submittedName>
</protein>
<evidence type="ECO:0000313" key="1">
    <source>
        <dbReference type="EMBL" id="CRK99155.1"/>
    </source>
</evidence>
<dbReference type="AlphaFoldDB" id="A0A1J1IG21"/>
<dbReference type="Proteomes" id="UP000183832">
    <property type="component" value="Unassembled WGS sequence"/>
</dbReference>
<reference evidence="1 2" key="1">
    <citation type="submission" date="2015-04" db="EMBL/GenBank/DDBJ databases">
        <authorList>
            <person name="Syromyatnikov M.Y."/>
            <person name="Popov V.N."/>
        </authorList>
    </citation>
    <scope>NUCLEOTIDE SEQUENCE [LARGE SCALE GENOMIC DNA]</scope>
</reference>
<organism evidence="1 2">
    <name type="scientific">Clunio marinus</name>
    <dbReference type="NCBI Taxonomy" id="568069"/>
    <lineage>
        <taxon>Eukaryota</taxon>
        <taxon>Metazoa</taxon>
        <taxon>Ecdysozoa</taxon>
        <taxon>Arthropoda</taxon>
        <taxon>Hexapoda</taxon>
        <taxon>Insecta</taxon>
        <taxon>Pterygota</taxon>
        <taxon>Neoptera</taxon>
        <taxon>Endopterygota</taxon>
        <taxon>Diptera</taxon>
        <taxon>Nematocera</taxon>
        <taxon>Chironomoidea</taxon>
        <taxon>Chironomidae</taxon>
        <taxon>Clunio</taxon>
    </lineage>
</organism>
<evidence type="ECO:0000313" key="2">
    <source>
        <dbReference type="Proteomes" id="UP000183832"/>
    </source>
</evidence>
<name>A0A1J1IG21_9DIPT</name>
<proteinExistence type="predicted"/>
<accession>A0A1J1IG21</accession>
<dbReference type="EMBL" id="CVRI01000049">
    <property type="protein sequence ID" value="CRK99155.1"/>
    <property type="molecule type" value="Genomic_DNA"/>
</dbReference>
<keyword evidence="2" id="KW-1185">Reference proteome</keyword>